<keyword evidence="3" id="KW-0472">Membrane</keyword>
<accession>A0A4R1HCM7</accession>
<dbReference type="OrthoDB" id="1448436at2"/>
<dbReference type="GO" id="GO:0048038">
    <property type="term" value="F:quinone binding"/>
    <property type="evidence" value="ECO:0007669"/>
    <property type="project" value="UniProtKB-UniRule"/>
</dbReference>
<evidence type="ECO:0000313" key="4">
    <source>
        <dbReference type="EMBL" id="TCK18015.1"/>
    </source>
</evidence>
<feature type="transmembrane region" description="Helical" evidence="3">
    <location>
        <begin position="141"/>
        <end position="163"/>
    </location>
</feature>
<evidence type="ECO:0000256" key="2">
    <source>
        <dbReference type="ARBA" id="ARBA00025811"/>
    </source>
</evidence>
<feature type="transmembrane region" description="Helical" evidence="3">
    <location>
        <begin position="6"/>
        <end position="26"/>
    </location>
</feature>
<evidence type="ECO:0000256" key="1">
    <source>
        <dbReference type="ARBA" id="ARBA00019907"/>
    </source>
</evidence>
<dbReference type="EC" id="7.1.1.-" evidence="3"/>
<reference evidence="4 5" key="1">
    <citation type="submission" date="2019-03" db="EMBL/GenBank/DDBJ databases">
        <title>Genomic Encyclopedia of Type Strains, Phase IV (KMG-IV): sequencing the most valuable type-strain genomes for metagenomic binning, comparative biology and taxonomic classification.</title>
        <authorList>
            <person name="Goeker M."/>
        </authorList>
    </citation>
    <scope>NUCLEOTIDE SEQUENCE [LARGE SCALE GENOMIC DNA]</scope>
    <source>
        <strain evidence="4 5">DSM 19610</strain>
    </source>
</reference>
<gene>
    <name evidence="4" type="ORF">DFR30_1274</name>
</gene>
<keyword evidence="3" id="KW-1133">Transmembrane helix</keyword>
<keyword evidence="3" id="KW-0812">Transmembrane</keyword>
<dbReference type="Gene3D" id="1.20.120.1200">
    <property type="entry name" value="NADH-ubiquinone/plastoquinone oxidoreductase chain 6, subunit NuoJ"/>
    <property type="match status" value="1"/>
</dbReference>
<name>A0A4R1HCM7_9GAMM</name>
<sequence>MTAQMFFIGFFGLAAVWFGVVVFRTFSMVRSALALLFSQTALGALFLTMQAEFLGVLQIMMMATEMSIMAIFMVMFMMDPGGLGEMEMTHQKRLSLGTGIVSFLAAVAVAVFVDWGPVANAAPGAAQQTVDLGLELLGRSMLIFETAGITILTAMIAATAVSINKPLDSGIRRNDGKGKASKRPANDEH</sequence>
<protein>
    <recommendedName>
        <fullName evidence="1 3">NADH-quinone oxidoreductase subunit J</fullName>
        <ecNumber evidence="3">7.1.1.-</ecNumber>
    </recommendedName>
</protein>
<keyword evidence="3" id="KW-1003">Cell membrane</keyword>
<feature type="transmembrane region" description="Helical" evidence="3">
    <location>
        <begin position="94"/>
        <end position="113"/>
    </location>
</feature>
<comment type="similarity">
    <text evidence="3">Belongs to the complex I subunit 6 family.</text>
</comment>
<comment type="subcellular location">
    <subcellularLocation>
        <location evidence="3">Cell membrane</location>
        <topology evidence="3">Multi-pass membrane protein</topology>
    </subcellularLocation>
</comment>
<evidence type="ECO:0000313" key="5">
    <source>
        <dbReference type="Proteomes" id="UP000295707"/>
    </source>
</evidence>
<dbReference type="GO" id="GO:0005886">
    <property type="term" value="C:plasma membrane"/>
    <property type="evidence" value="ECO:0007669"/>
    <property type="project" value="UniProtKB-SubCell"/>
</dbReference>
<dbReference type="GO" id="GO:0008137">
    <property type="term" value="F:NADH dehydrogenase (ubiquinone) activity"/>
    <property type="evidence" value="ECO:0007669"/>
    <property type="project" value="UniProtKB-UniRule"/>
</dbReference>
<evidence type="ECO:0000256" key="3">
    <source>
        <dbReference type="RuleBase" id="RU004429"/>
    </source>
</evidence>
<feature type="transmembrane region" description="Helical" evidence="3">
    <location>
        <begin position="33"/>
        <end position="51"/>
    </location>
</feature>
<keyword evidence="3" id="KW-0520">NAD</keyword>
<dbReference type="EMBL" id="SMFX01000001">
    <property type="protein sequence ID" value="TCK18015.1"/>
    <property type="molecule type" value="Genomic_DNA"/>
</dbReference>
<organism evidence="4 5">
    <name type="scientific">Thiogranum longum</name>
    <dbReference type="NCBI Taxonomy" id="1537524"/>
    <lineage>
        <taxon>Bacteria</taxon>
        <taxon>Pseudomonadati</taxon>
        <taxon>Pseudomonadota</taxon>
        <taxon>Gammaproteobacteria</taxon>
        <taxon>Chromatiales</taxon>
        <taxon>Ectothiorhodospiraceae</taxon>
        <taxon>Thiogranum</taxon>
    </lineage>
</organism>
<dbReference type="AlphaFoldDB" id="A0A4R1HCM7"/>
<dbReference type="InterPro" id="IPR001457">
    <property type="entry name" value="NADH_UbQ/plastoQ_OxRdtase_su6"/>
</dbReference>
<dbReference type="Proteomes" id="UP000295707">
    <property type="component" value="Unassembled WGS sequence"/>
</dbReference>
<dbReference type="InterPro" id="IPR042106">
    <property type="entry name" value="Nuo/plastoQ_OxRdtase_6_NuoJ"/>
</dbReference>
<proteinExistence type="inferred from homology"/>
<keyword evidence="5" id="KW-1185">Reference proteome</keyword>
<feature type="transmembrane region" description="Helical" evidence="3">
    <location>
        <begin position="57"/>
        <end position="78"/>
    </location>
</feature>
<comment type="caution">
    <text evidence="4">The sequence shown here is derived from an EMBL/GenBank/DDBJ whole genome shotgun (WGS) entry which is preliminary data.</text>
</comment>
<comment type="subunit">
    <text evidence="2">Composed of 13 different subunits. Subunits NuoA, H, J, K, L, M, N constitute the membrane sector of the complex.</text>
</comment>
<comment type="function">
    <text evidence="3">NDH-1 shuttles electrons from NADH, via FMN and iron-sulfur (Fe-S) centers, to quinones in the respiratory chain. Couples the redox reaction to proton translocation (for every two electrons transferred, four hydrogen ions are translocated across the cytoplasmic membrane), and thus conserves the redox energy in a proton gradient.</text>
</comment>
<keyword evidence="3" id="KW-0874">Quinone</keyword>
<dbReference type="RefSeq" id="WP_132971847.1">
    <property type="nucleotide sequence ID" value="NZ_SMFX01000001.1"/>
</dbReference>
<comment type="catalytic activity">
    <reaction evidence="3">
        <text>a quinone + NADH + 5 H(+)(in) = a quinol + NAD(+) + 4 H(+)(out)</text>
        <dbReference type="Rhea" id="RHEA:57888"/>
        <dbReference type="ChEBI" id="CHEBI:15378"/>
        <dbReference type="ChEBI" id="CHEBI:24646"/>
        <dbReference type="ChEBI" id="CHEBI:57540"/>
        <dbReference type="ChEBI" id="CHEBI:57945"/>
        <dbReference type="ChEBI" id="CHEBI:132124"/>
    </reaction>
</comment>
<dbReference type="Pfam" id="PF00499">
    <property type="entry name" value="Oxidored_q3"/>
    <property type="match status" value="1"/>
</dbReference>